<dbReference type="SUPFAM" id="SSF49899">
    <property type="entry name" value="Concanavalin A-like lectins/glucanases"/>
    <property type="match status" value="1"/>
</dbReference>
<evidence type="ECO:0000313" key="1">
    <source>
        <dbReference type="EMBL" id="SHJ65075.1"/>
    </source>
</evidence>
<accession>A0A1M6L1C4</accession>
<dbReference type="GO" id="GO:0004553">
    <property type="term" value="F:hydrolase activity, hydrolyzing O-glycosyl compounds"/>
    <property type="evidence" value="ECO:0007669"/>
    <property type="project" value="UniProtKB-ARBA"/>
</dbReference>
<dbReference type="RefSeq" id="WP_072785325.1">
    <property type="nucleotide sequence ID" value="NZ_CP045292.1"/>
</dbReference>
<dbReference type="EMBL" id="FQZH01000005">
    <property type="protein sequence ID" value="SHJ65075.1"/>
    <property type="molecule type" value="Genomic_DNA"/>
</dbReference>
<dbReference type="OrthoDB" id="9814380at2"/>
<dbReference type="InterPro" id="IPR013320">
    <property type="entry name" value="ConA-like_dom_sf"/>
</dbReference>
<dbReference type="Gene3D" id="2.60.120.200">
    <property type="match status" value="1"/>
</dbReference>
<keyword evidence="2" id="KW-1185">Reference proteome</keyword>
<dbReference type="GO" id="GO:0030246">
    <property type="term" value="F:carbohydrate binding"/>
    <property type="evidence" value="ECO:0007669"/>
    <property type="project" value="UniProtKB-KW"/>
</dbReference>
<keyword evidence="1" id="KW-0430">Lectin</keyword>
<protein>
    <submittedName>
        <fullName evidence="1">Concanavalin A-like lectin/glucanases superfamily protein</fullName>
    </submittedName>
</protein>
<dbReference type="AlphaFoldDB" id="A0A1M6L1C4"/>
<sequence length="295" mass="31789">MKINSIVLSKVSVFIATTFLLVGCQNMDEPALGDYPTDEANIPAGDLRFFVPFDKEADLIRFKFAEDLSGYPCFTPDNSVSQEEGVNSGAFKSGASGSFLKYLNANDFATVAESFTVSLWEKRDGQTKNNTGANGPEYPFSFTVKNGYHWSGSNFFLLLEGDNSGCAVKVVVATGDNGSGAASADTWLTWEGAASIPGLLDNEWHHLVFVYDATTSGLTFYKDGVAIGTKTWGSHGPINFMNSAVTSFRIGCGPGSSFTTGDWLSSSWKGSLDQFRLYATALSASEVQDLYTNNN</sequence>
<dbReference type="STRING" id="683124.SAMN05444337_2359"/>
<evidence type="ECO:0000313" key="2">
    <source>
        <dbReference type="Proteomes" id="UP000184232"/>
    </source>
</evidence>
<dbReference type="GO" id="GO:0005975">
    <property type="term" value="P:carbohydrate metabolic process"/>
    <property type="evidence" value="ECO:0007669"/>
    <property type="project" value="UniProtKB-ARBA"/>
</dbReference>
<dbReference type="PROSITE" id="PS51257">
    <property type="entry name" value="PROKAR_LIPOPROTEIN"/>
    <property type="match status" value="1"/>
</dbReference>
<dbReference type="Proteomes" id="UP000184232">
    <property type="component" value="Unassembled WGS sequence"/>
</dbReference>
<organism evidence="1 2">
    <name type="scientific">Flavobacterium haoranii</name>
    <dbReference type="NCBI Taxonomy" id="683124"/>
    <lineage>
        <taxon>Bacteria</taxon>
        <taxon>Pseudomonadati</taxon>
        <taxon>Bacteroidota</taxon>
        <taxon>Flavobacteriia</taxon>
        <taxon>Flavobacteriales</taxon>
        <taxon>Flavobacteriaceae</taxon>
        <taxon>Flavobacterium</taxon>
    </lineage>
</organism>
<gene>
    <name evidence="1" type="ORF">SAMN05444337_2359</name>
</gene>
<proteinExistence type="predicted"/>
<dbReference type="Pfam" id="PF13385">
    <property type="entry name" value="Laminin_G_3"/>
    <property type="match status" value="1"/>
</dbReference>
<reference evidence="1 2" key="1">
    <citation type="submission" date="2016-11" db="EMBL/GenBank/DDBJ databases">
        <authorList>
            <person name="Jaros S."/>
            <person name="Januszkiewicz K."/>
            <person name="Wedrychowicz H."/>
        </authorList>
    </citation>
    <scope>NUCLEOTIDE SEQUENCE [LARGE SCALE GENOMIC DNA]</scope>
    <source>
        <strain evidence="1 2">DSM 22807</strain>
    </source>
</reference>
<name>A0A1M6L1C4_9FLAO</name>